<keyword evidence="3" id="KW-1185">Reference proteome</keyword>
<protein>
    <submittedName>
        <fullName evidence="2">Uncharacterized protein</fullName>
    </submittedName>
</protein>
<feature type="compositionally biased region" description="Low complexity" evidence="1">
    <location>
        <begin position="158"/>
        <end position="167"/>
    </location>
</feature>
<evidence type="ECO:0000256" key="1">
    <source>
        <dbReference type="SAM" id="MobiDB-lite"/>
    </source>
</evidence>
<dbReference type="EMBL" id="RQTK01000482">
    <property type="protein sequence ID" value="RUS78909.1"/>
    <property type="molecule type" value="Genomic_DNA"/>
</dbReference>
<dbReference type="Proteomes" id="UP000271974">
    <property type="component" value="Unassembled WGS sequence"/>
</dbReference>
<proteinExistence type="predicted"/>
<name>A0A3S1HGH7_ELYCH</name>
<gene>
    <name evidence="2" type="ORF">EGW08_013322</name>
</gene>
<evidence type="ECO:0000313" key="2">
    <source>
        <dbReference type="EMBL" id="RUS78909.1"/>
    </source>
</evidence>
<dbReference type="AlphaFoldDB" id="A0A3S1HGH7"/>
<feature type="region of interest" description="Disordered" evidence="1">
    <location>
        <begin position="146"/>
        <end position="167"/>
    </location>
</feature>
<sequence>MDISALPRHEDECHLVASISRNNAQEQPKFVQNVEPTRQKPYATRAFLNYGDEMDSALIVGDCGEMLKDKAVLLSGSGRLAFWKTDWLDVPHQSACSERDFTDGWKAMGTCGGKEIFVVVEEGVVYPGVVARLISTTIVLNGSGGRTLVSPSRDPKRSQQSSQSLSPLQKSSIRTWCRDPIGYLIWRSTRRLRARRHFR</sequence>
<reference evidence="2 3" key="1">
    <citation type="submission" date="2019-01" db="EMBL/GenBank/DDBJ databases">
        <title>A draft genome assembly of the solar-powered sea slug Elysia chlorotica.</title>
        <authorList>
            <person name="Cai H."/>
            <person name="Li Q."/>
            <person name="Fang X."/>
            <person name="Li J."/>
            <person name="Curtis N.E."/>
            <person name="Altenburger A."/>
            <person name="Shibata T."/>
            <person name="Feng M."/>
            <person name="Maeda T."/>
            <person name="Schwartz J.A."/>
            <person name="Shigenobu S."/>
            <person name="Lundholm N."/>
            <person name="Nishiyama T."/>
            <person name="Yang H."/>
            <person name="Hasebe M."/>
            <person name="Li S."/>
            <person name="Pierce S.K."/>
            <person name="Wang J."/>
        </authorList>
    </citation>
    <scope>NUCLEOTIDE SEQUENCE [LARGE SCALE GENOMIC DNA]</scope>
    <source>
        <strain evidence="2">EC2010</strain>
        <tissue evidence="2">Whole organism of an adult</tissue>
    </source>
</reference>
<evidence type="ECO:0000313" key="3">
    <source>
        <dbReference type="Proteomes" id="UP000271974"/>
    </source>
</evidence>
<comment type="caution">
    <text evidence="2">The sequence shown here is derived from an EMBL/GenBank/DDBJ whole genome shotgun (WGS) entry which is preliminary data.</text>
</comment>
<accession>A0A3S1HGH7</accession>
<organism evidence="2 3">
    <name type="scientific">Elysia chlorotica</name>
    <name type="common">Eastern emerald elysia</name>
    <name type="synonym">Sea slug</name>
    <dbReference type="NCBI Taxonomy" id="188477"/>
    <lineage>
        <taxon>Eukaryota</taxon>
        <taxon>Metazoa</taxon>
        <taxon>Spiralia</taxon>
        <taxon>Lophotrochozoa</taxon>
        <taxon>Mollusca</taxon>
        <taxon>Gastropoda</taxon>
        <taxon>Heterobranchia</taxon>
        <taxon>Euthyneura</taxon>
        <taxon>Panpulmonata</taxon>
        <taxon>Sacoglossa</taxon>
        <taxon>Placobranchoidea</taxon>
        <taxon>Plakobranchidae</taxon>
        <taxon>Elysia</taxon>
    </lineage>
</organism>